<comment type="caution">
    <text evidence="8">The sequence shown here is derived from an EMBL/GenBank/DDBJ whole genome shotgun (WGS) entry which is preliminary data.</text>
</comment>
<dbReference type="OrthoDB" id="422427at2759"/>
<keyword evidence="9" id="KW-1185">Reference proteome</keyword>
<comment type="similarity">
    <text evidence="3">Belongs to the CSN1 family.</text>
</comment>
<dbReference type="GO" id="GO:0005737">
    <property type="term" value="C:cytoplasm"/>
    <property type="evidence" value="ECO:0007669"/>
    <property type="project" value="UniProtKB-SubCell"/>
</dbReference>
<dbReference type="SMART" id="SM00088">
    <property type="entry name" value="PINT"/>
    <property type="match status" value="1"/>
</dbReference>
<evidence type="ECO:0000256" key="6">
    <source>
        <dbReference type="ARBA" id="ARBA00023242"/>
    </source>
</evidence>
<keyword evidence="5" id="KW-0736">Signalosome</keyword>
<accession>A0A8H7CMN1</accession>
<sequence>MDVDIPEETGQSSTHYIRRPNLVLVDDAHPFDLDGYIANYTGRTAVDRLIHIISVCPTLAPEAFQLAVQHIHQSRDPSLYQQVMSAYDAISGLSETPLPSAMDLAQLDTRWADEMMAKNQAERSKLEVELKTYSNNMIKESIRMGHRDLGDFYRSVGEYPTALKHYTKSREFCTTSQHVLEMCLSVLELLIEQRNFSHLPTYVFKADAALDAASAAAANAKESEGSAPAAAPLLNKRKAVSEDRERVQSKLDFATALSSLASGNYQKAAYMFLKLGPAKDFGDWMGKLIAPGDIAIYGVLCALATLPRSALKTQILENSTFGVYVEQEPYVRELVEAYLSSNFKTVLELLNRYSSRHALDLYLAQHVAELTNMIRNWAVVLYFQPFASIKLDRMSGAFGWTVEEVEEQVVALIQSGAIHGRVDSQNKILYAKQTDHRAELFARAIKAARGIQATNRKVLLRMRLQQADLTIKAPKGYNSSIAELLQGD</sequence>
<dbReference type="Proteomes" id="UP000620124">
    <property type="component" value="Unassembled WGS sequence"/>
</dbReference>
<dbReference type="PANTHER" id="PTHR14145">
    <property type="entry name" value="26S PROTESOME SUBUNIT 6"/>
    <property type="match status" value="1"/>
</dbReference>
<dbReference type="PROSITE" id="PS50250">
    <property type="entry name" value="PCI"/>
    <property type="match status" value="1"/>
</dbReference>
<dbReference type="Pfam" id="PF01399">
    <property type="entry name" value="PCI"/>
    <property type="match status" value="1"/>
</dbReference>
<dbReference type="PANTHER" id="PTHR14145:SF2">
    <property type="entry name" value="COP9 SIGNALOSOME COMPLEX SUBUNIT 1"/>
    <property type="match status" value="1"/>
</dbReference>
<evidence type="ECO:0000256" key="3">
    <source>
        <dbReference type="ARBA" id="ARBA00008793"/>
    </source>
</evidence>
<dbReference type="InterPro" id="IPR000717">
    <property type="entry name" value="PCI_dom"/>
</dbReference>
<dbReference type="AlphaFoldDB" id="A0A8H7CMN1"/>
<evidence type="ECO:0000313" key="8">
    <source>
        <dbReference type="EMBL" id="KAF7343389.1"/>
    </source>
</evidence>
<dbReference type="Pfam" id="PF10602">
    <property type="entry name" value="RPN7"/>
    <property type="match status" value="1"/>
</dbReference>
<proteinExistence type="inferred from homology"/>
<organism evidence="8 9">
    <name type="scientific">Mycena venus</name>
    <dbReference type="NCBI Taxonomy" id="2733690"/>
    <lineage>
        <taxon>Eukaryota</taxon>
        <taxon>Fungi</taxon>
        <taxon>Dikarya</taxon>
        <taxon>Basidiomycota</taxon>
        <taxon>Agaricomycotina</taxon>
        <taxon>Agaricomycetes</taxon>
        <taxon>Agaricomycetidae</taxon>
        <taxon>Agaricales</taxon>
        <taxon>Marasmiineae</taxon>
        <taxon>Mycenaceae</taxon>
        <taxon>Mycena</taxon>
    </lineage>
</organism>
<reference evidence="8" key="1">
    <citation type="submission" date="2020-05" db="EMBL/GenBank/DDBJ databases">
        <title>Mycena genomes resolve the evolution of fungal bioluminescence.</title>
        <authorList>
            <person name="Tsai I.J."/>
        </authorList>
    </citation>
    <scope>NUCLEOTIDE SEQUENCE</scope>
    <source>
        <strain evidence="8">CCC161011</strain>
    </source>
</reference>
<dbReference type="EMBL" id="JACAZI010000016">
    <property type="protein sequence ID" value="KAF7343389.1"/>
    <property type="molecule type" value="Genomic_DNA"/>
</dbReference>
<feature type="domain" description="PCI" evidence="7">
    <location>
        <begin position="264"/>
        <end position="436"/>
    </location>
</feature>
<evidence type="ECO:0000259" key="7">
    <source>
        <dbReference type="PROSITE" id="PS50250"/>
    </source>
</evidence>
<dbReference type="GO" id="GO:0008180">
    <property type="term" value="C:COP9 signalosome"/>
    <property type="evidence" value="ECO:0007669"/>
    <property type="project" value="UniProtKB-KW"/>
</dbReference>
<evidence type="ECO:0000256" key="2">
    <source>
        <dbReference type="ARBA" id="ARBA00004496"/>
    </source>
</evidence>
<name>A0A8H7CMN1_9AGAR</name>
<dbReference type="InterPro" id="IPR019585">
    <property type="entry name" value="Rpn7/CSN1"/>
</dbReference>
<keyword evidence="6" id="KW-0539">Nucleus</keyword>
<evidence type="ECO:0000313" key="9">
    <source>
        <dbReference type="Proteomes" id="UP000620124"/>
    </source>
</evidence>
<evidence type="ECO:0000256" key="5">
    <source>
        <dbReference type="ARBA" id="ARBA00022790"/>
    </source>
</evidence>
<evidence type="ECO:0000256" key="1">
    <source>
        <dbReference type="ARBA" id="ARBA00004123"/>
    </source>
</evidence>
<evidence type="ECO:0000256" key="4">
    <source>
        <dbReference type="ARBA" id="ARBA00022490"/>
    </source>
</evidence>
<dbReference type="Gene3D" id="1.25.40.570">
    <property type="match status" value="1"/>
</dbReference>
<comment type="subcellular location">
    <subcellularLocation>
        <location evidence="2">Cytoplasm</location>
    </subcellularLocation>
    <subcellularLocation>
        <location evidence="1">Nucleus</location>
    </subcellularLocation>
</comment>
<keyword evidence="4" id="KW-0963">Cytoplasm</keyword>
<protein>
    <submittedName>
        <fullName evidence="8">PCI domain-containing protein</fullName>
    </submittedName>
</protein>
<dbReference type="InterPro" id="IPR045135">
    <property type="entry name" value="Rpn7_N"/>
</dbReference>
<dbReference type="SUPFAM" id="SSF46785">
    <property type="entry name" value="Winged helix' DNA-binding domain"/>
    <property type="match status" value="1"/>
</dbReference>
<gene>
    <name evidence="8" type="ORF">MVEN_01771300</name>
</gene>
<dbReference type="InterPro" id="IPR036390">
    <property type="entry name" value="WH_DNA-bd_sf"/>
</dbReference>